<evidence type="ECO:0000256" key="6">
    <source>
        <dbReference type="ARBA" id="ARBA00023004"/>
    </source>
</evidence>
<dbReference type="InterPro" id="IPR010300">
    <property type="entry name" value="CDO_1"/>
</dbReference>
<protein>
    <recommendedName>
        <fullName evidence="2 9">Cysteine dioxygenase</fullName>
        <ecNumber evidence="2 9">1.13.11.20</ecNumber>
    </recommendedName>
</protein>
<feature type="cross-link" description="3'-(S-cysteinyl)-tyrosine (Cys-Tyr)" evidence="7">
    <location>
        <begin position="147"/>
        <end position="216"/>
    </location>
</feature>
<comment type="similarity">
    <text evidence="1 9">Belongs to the cysteine dioxygenase family.</text>
</comment>
<dbReference type="OrthoDB" id="543511at2759"/>
<comment type="caution">
    <text evidence="10">The sequence shown here is derived from an EMBL/GenBank/DDBJ whole genome shotgun (WGS) entry which is preliminary data.</text>
</comment>
<dbReference type="Proteomes" id="UP000801428">
    <property type="component" value="Unassembled WGS sequence"/>
</dbReference>
<reference evidence="10" key="1">
    <citation type="submission" date="2019-04" db="EMBL/GenBank/DDBJ databases">
        <title>Sequencing of skin fungus with MAO and IRED activity.</title>
        <authorList>
            <person name="Marsaioli A.J."/>
            <person name="Bonatto J.M.C."/>
            <person name="Reis Junior O."/>
        </authorList>
    </citation>
    <scope>NUCLEOTIDE SEQUENCE</scope>
    <source>
        <strain evidence="10">30M1</strain>
    </source>
</reference>
<comment type="catalytic activity">
    <reaction evidence="9">
        <text>L-cysteine + O2 = 3-sulfino-L-alanine + H(+)</text>
        <dbReference type="Rhea" id="RHEA:20441"/>
        <dbReference type="ChEBI" id="CHEBI:15378"/>
        <dbReference type="ChEBI" id="CHEBI:15379"/>
        <dbReference type="ChEBI" id="CHEBI:35235"/>
        <dbReference type="ChEBI" id="CHEBI:61085"/>
        <dbReference type="EC" id="1.13.11.20"/>
    </reaction>
</comment>
<dbReference type="GO" id="GO:0017172">
    <property type="term" value="F:cysteine dioxygenase activity"/>
    <property type="evidence" value="ECO:0007669"/>
    <property type="project" value="UniProtKB-UniRule"/>
</dbReference>
<dbReference type="PANTHER" id="PTHR12918">
    <property type="entry name" value="CYSTEINE DIOXYGENASE"/>
    <property type="match status" value="1"/>
</dbReference>
<evidence type="ECO:0000256" key="9">
    <source>
        <dbReference type="RuleBase" id="RU366010"/>
    </source>
</evidence>
<keyword evidence="6 8" id="KW-0408">Iron</keyword>
<organism evidence="10 11">
    <name type="scientific">Curvularia kusanoi</name>
    <name type="common">Cochliobolus kusanoi</name>
    <dbReference type="NCBI Taxonomy" id="90978"/>
    <lineage>
        <taxon>Eukaryota</taxon>
        <taxon>Fungi</taxon>
        <taxon>Dikarya</taxon>
        <taxon>Ascomycota</taxon>
        <taxon>Pezizomycotina</taxon>
        <taxon>Dothideomycetes</taxon>
        <taxon>Pleosporomycetidae</taxon>
        <taxon>Pleosporales</taxon>
        <taxon>Pleosporineae</taxon>
        <taxon>Pleosporaceae</taxon>
        <taxon>Curvularia</taxon>
    </lineage>
</organism>
<dbReference type="InterPro" id="IPR014710">
    <property type="entry name" value="RmlC-like_jellyroll"/>
</dbReference>
<keyword evidence="3 8" id="KW-0479">Metal-binding</keyword>
<dbReference type="Pfam" id="PF05995">
    <property type="entry name" value="CDO_I"/>
    <property type="match status" value="2"/>
</dbReference>
<feature type="binding site" evidence="8">
    <location>
        <position position="93"/>
    </location>
    <ligand>
        <name>Fe cation</name>
        <dbReference type="ChEBI" id="CHEBI:24875"/>
        <note>catalytic</note>
    </ligand>
</feature>
<evidence type="ECO:0000256" key="7">
    <source>
        <dbReference type="PIRSR" id="PIRSR610300-50"/>
    </source>
</evidence>
<feature type="binding site" evidence="8">
    <location>
        <position position="142"/>
    </location>
    <ligand>
        <name>Fe cation</name>
        <dbReference type="ChEBI" id="CHEBI:24875"/>
        <note>catalytic</note>
    </ligand>
</feature>
<evidence type="ECO:0000256" key="2">
    <source>
        <dbReference type="ARBA" id="ARBA00013133"/>
    </source>
</evidence>
<evidence type="ECO:0000313" key="11">
    <source>
        <dbReference type="Proteomes" id="UP000801428"/>
    </source>
</evidence>
<dbReference type="EC" id="1.13.11.20" evidence="2 9"/>
<dbReference type="EMBL" id="SWKU01000005">
    <property type="protein sequence ID" value="KAF3006728.1"/>
    <property type="molecule type" value="Genomic_DNA"/>
</dbReference>
<keyword evidence="4 9" id="KW-0223">Dioxygenase</keyword>
<dbReference type="AlphaFoldDB" id="A0A9P4WB10"/>
<name>A0A9P4WB10_CURKU</name>
<dbReference type="SUPFAM" id="SSF51182">
    <property type="entry name" value="RmlC-like cupins"/>
    <property type="match status" value="2"/>
</dbReference>
<accession>A0A9P4WB10</accession>
<keyword evidence="7" id="KW-0883">Thioether bond</keyword>
<dbReference type="GO" id="GO:0019448">
    <property type="term" value="P:L-cysteine catabolic process"/>
    <property type="evidence" value="ECO:0007669"/>
    <property type="project" value="TreeGrafter"/>
</dbReference>
<evidence type="ECO:0000256" key="1">
    <source>
        <dbReference type="ARBA" id="ARBA00006622"/>
    </source>
</evidence>
<dbReference type="GO" id="GO:0008198">
    <property type="term" value="F:ferrous iron binding"/>
    <property type="evidence" value="ECO:0007669"/>
    <property type="project" value="TreeGrafter"/>
</dbReference>
<dbReference type="Gene3D" id="2.60.120.10">
    <property type="entry name" value="Jelly Rolls"/>
    <property type="match status" value="1"/>
</dbReference>
<dbReference type="CDD" id="cd10548">
    <property type="entry name" value="cupin_CDO"/>
    <property type="match status" value="1"/>
</dbReference>
<feature type="binding site" evidence="8">
    <location>
        <position position="199"/>
    </location>
    <ligand>
        <name>Fe cation</name>
        <dbReference type="ChEBI" id="CHEBI:24875"/>
        <note>catalytic</note>
    </ligand>
</feature>
<evidence type="ECO:0000256" key="3">
    <source>
        <dbReference type="ARBA" id="ARBA00022723"/>
    </source>
</evidence>
<dbReference type="InterPro" id="IPR011051">
    <property type="entry name" value="RmlC_Cupin_sf"/>
</dbReference>
<evidence type="ECO:0000256" key="5">
    <source>
        <dbReference type="ARBA" id="ARBA00023002"/>
    </source>
</evidence>
<gene>
    <name evidence="10" type="ORF">E8E13_009532</name>
</gene>
<comment type="cofactor">
    <cofactor evidence="9">
        <name>Fe cation</name>
        <dbReference type="ChEBI" id="CHEBI:24875"/>
    </cofactor>
    <text evidence="9">Binds 1 Fe cation per subunit.</text>
</comment>
<sequence length="258" mass="28591">MPGRTSETKDHFQALVSALSDKLGPCSGINSDDVDEKELQQLMEDYVSNSSEWEKYSMSQPGVAYTRNLVDKGNGKSNLLLLVWAPGRASPIHDFWSLPTTKGSVLLTDEATLLADHMIDASTAQETAGKDTTFNMLRDLIHANAHCIMKILKGSLTETRYAWPTIDLNNSEDRHMQVISEKTYQVDQVTYMSDKLGLHRISNPDQEGYAVSLHLYTPPNAAVYGCNVFNEANGHSTHMAKCTVFSEYGSPCAREGRP</sequence>
<evidence type="ECO:0000256" key="8">
    <source>
        <dbReference type="PIRSR" id="PIRSR610300-51"/>
    </source>
</evidence>
<dbReference type="PANTHER" id="PTHR12918:SF1">
    <property type="entry name" value="CYSTEINE DIOXYGENASE TYPE 1"/>
    <property type="match status" value="1"/>
</dbReference>
<keyword evidence="11" id="KW-1185">Reference proteome</keyword>
<evidence type="ECO:0000256" key="4">
    <source>
        <dbReference type="ARBA" id="ARBA00022964"/>
    </source>
</evidence>
<keyword evidence="5 9" id="KW-0560">Oxidoreductase</keyword>
<proteinExistence type="inferred from homology"/>
<evidence type="ECO:0000313" key="10">
    <source>
        <dbReference type="EMBL" id="KAF3006728.1"/>
    </source>
</evidence>